<dbReference type="KEGG" id="daa:AKL17_4590"/>
<protein>
    <submittedName>
        <fullName evidence="2">Uroporphyrinogen-III synthase</fullName>
    </submittedName>
</protein>
<evidence type="ECO:0000259" key="1">
    <source>
        <dbReference type="Pfam" id="PF02602"/>
    </source>
</evidence>
<reference evidence="2 3" key="1">
    <citation type="submission" date="2015-09" db="EMBL/GenBank/DDBJ databases">
        <title>Complete genome sequence of Defluviimonas alba cai42t isolated from an oilfield in Xinjiang.</title>
        <authorList>
            <person name="Geng S."/>
            <person name="Pan X."/>
            <person name="Wu X."/>
        </authorList>
    </citation>
    <scope>NUCLEOTIDE SEQUENCE [LARGE SCALE GENOMIC DNA]</scope>
    <source>
        <strain evidence="3">cai42</strain>
    </source>
</reference>
<dbReference type="InterPro" id="IPR036108">
    <property type="entry name" value="4pyrrol_syn_uPrphyn_synt_sf"/>
</dbReference>
<keyword evidence="3" id="KW-1185">Reference proteome</keyword>
<dbReference type="GO" id="GO:0033014">
    <property type="term" value="P:tetrapyrrole biosynthetic process"/>
    <property type="evidence" value="ECO:0007669"/>
    <property type="project" value="InterPro"/>
</dbReference>
<evidence type="ECO:0000313" key="2">
    <source>
        <dbReference type="EMBL" id="AMY71801.1"/>
    </source>
</evidence>
<organism evidence="2 3">
    <name type="scientific">Frigidibacter mobilis</name>
    <dbReference type="NCBI Taxonomy" id="1335048"/>
    <lineage>
        <taxon>Bacteria</taxon>
        <taxon>Pseudomonadati</taxon>
        <taxon>Pseudomonadota</taxon>
        <taxon>Alphaproteobacteria</taxon>
        <taxon>Rhodobacterales</taxon>
        <taxon>Paracoccaceae</taxon>
        <taxon>Frigidibacter</taxon>
    </lineage>
</organism>
<sequence>MAQPTLLLTRPAPQSQRFAAEFAARFPEVPVLVAPLMQIQNLALLQDVAGVDALILTSENAALALAPQTILRPPVWCVGPRTAAAARAAGFPVAGVAEDAQALAALLRAKAPGARLLHARGRHVASDFPGWLAPVGITVAEATVYEQVDCPLPPEAHALFSGSGPVLAPLFSPRSALLLAKAAPPRRLHVAAISPAVAGAAEPLAPLRLELAARPDSGAMLEALGRLIATLQASPPHGA</sequence>
<dbReference type="Pfam" id="PF02602">
    <property type="entry name" value="HEM4"/>
    <property type="match status" value="1"/>
</dbReference>
<gene>
    <name evidence="2" type="ORF">AKL17_4590</name>
</gene>
<dbReference type="InterPro" id="IPR003754">
    <property type="entry name" value="4pyrrol_synth_uPrphyn_synth"/>
</dbReference>
<feature type="domain" description="Tetrapyrrole biosynthesis uroporphyrinogen III synthase" evidence="1">
    <location>
        <begin position="31"/>
        <end position="221"/>
    </location>
</feature>
<dbReference type="Gene3D" id="3.40.50.10090">
    <property type="match status" value="1"/>
</dbReference>
<dbReference type="SUPFAM" id="SSF69618">
    <property type="entry name" value="HemD-like"/>
    <property type="match status" value="1"/>
</dbReference>
<dbReference type="GO" id="GO:0004852">
    <property type="term" value="F:uroporphyrinogen-III synthase activity"/>
    <property type="evidence" value="ECO:0007669"/>
    <property type="project" value="InterPro"/>
</dbReference>
<evidence type="ECO:0000313" key="3">
    <source>
        <dbReference type="Proteomes" id="UP000076128"/>
    </source>
</evidence>
<dbReference type="AlphaFoldDB" id="A0A159Z8I9"/>
<dbReference type="EMBL" id="CP012661">
    <property type="protein sequence ID" value="AMY71801.1"/>
    <property type="molecule type" value="Genomic_DNA"/>
</dbReference>
<accession>A0A159Z8I9</accession>
<dbReference type="OrthoDB" id="7204250at2"/>
<name>A0A159Z8I9_9RHOB</name>
<proteinExistence type="predicted"/>
<dbReference type="CDD" id="cd06578">
    <property type="entry name" value="HemD"/>
    <property type="match status" value="1"/>
</dbReference>
<dbReference type="Proteomes" id="UP000076128">
    <property type="component" value="Chromosome"/>
</dbReference>
<dbReference type="STRING" id="1335048.AKL17_4590"/>
<dbReference type="RefSeq" id="WP_066817508.1">
    <property type="nucleotide sequence ID" value="NZ_CP012661.1"/>
</dbReference>